<gene>
    <name evidence="2" type="ORF">NDU88_005676</name>
</gene>
<comment type="caution">
    <text evidence="2">The sequence shown here is derived from an EMBL/GenBank/DDBJ whole genome shotgun (WGS) entry which is preliminary data.</text>
</comment>
<dbReference type="EMBL" id="JANPWB010000012">
    <property type="protein sequence ID" value="KAJ1117476.1"/>
    <property type="molecule type" value="Genomic_DNA"/>
</dbReference>
<evidence type="ECO:0000313" key="3">
    <source>
        <dbReference type="Proteomes" id="UP001066276"/>
    </source>
</evidence>
<dbReference type="AlphaFoldDB" id="A0AAV7NPQ1"/>
<protein>
    <submittedName>
        <fullName evidence="2">Uncharacterized protein</fullName>
    </submittedName>
</protein>
<feature type="compositionally biased region" description="Low complexity" evidence="1">
    <location>
        <begin position="177"/>
        <end position="193"/>
    </location>
</feature>
<reference evidence="2" key="1">
    <citation type="journal article" date="2022" name="bioRxiv">
        <title>Sequencing and chromosome-scale assembly of the giantPleurodeles waltlgenome.</title>
        <authorList>
            <person name="Brown T."/>
            <person name="Elewa A."/>
            <person name="Iarovenko S."/>
            <person name="Subramanian E."/>
            <person name="Araus A.J."/>
            <person name="Petzold A."/>
            <person name="Susuki M."/>
            <person name="Suzuki K.-i.T."/>
            <person name="Hayashi T."/>
            <person name="Toyoda A."/>
            <person name="Oliveira C."/>
            <person name="Osipova E."/>
            <person name="Leigh N.D."/>
            <person name="Simon A."/>
            <person name="Yun M.H."/>
        </authorList>
    </citation>
    <scope>NUCLEOTIDE SEQUENCE</scope>
    <source>
        <strain evidence="2">20211129_DDA</strain>
        <tissue evidence="2">Liver</tissue>
    </source>
</reference>
<sequence length="222" mass="23043">MPGLVASQGVSCVRPLPHASRPIFSSARGGTPAARSGPPTRAATLGLCPPQQGPRHPARPPFRTGPQLCFGARGNQVSAPFAFSPPLRIPEEGGGRGPARPQLGPPSTRPPQPREHEGLRSGGPPVFPVVPSWTLPLASGSREGGEGPPQTPAPARAAPLRRRAAAGLAAHRFSPLRSSQQQRRGRPQAQGPAGCSRCSQEGSFRAPSMLGTLTRVSASFQV</sequence>
<organism evidence="2 3">
    <name type="scientific">Pleurodeles waltl</name>
    <name type="common">Iberian ribbed newt</name>
    <dbReference type="NCBI Taxonomy" id="8319"/>
    <lineage>
        <taxon>Eukaryota</taxon>
        <taxon>Metazoa</taxon>
        <taxon>Chordata</taxon>
        <taxon>Craniata</taxon>
        <taxon>Vertebrata</taxon>
        <taxon>Euteleostomi</taxon>
        <taxon>Amphibia</taxon>
        <taxon>Batrachia</taxon>
        <taxon>Caudata</taxon>
        <taxon>Salamandroidea</taxon>
        <taxon>Salamandridae</taxon>
        <taxon>Pleurodelinae</taxon>
        <taxon>Pleurodeles</taxon>
    </lineage>
</organism>
<accession>A0AAV7NPQ1</accession>
<feature type="region of interest" description="Disordered" evidence="1">
    <location>
        <begin position="1"/>
        <end position="203"/>
    </location>
</feature>
<evidence type="ECO:0000313" key="2">
    <source>
        <dbReference type="EMBL" id="KAJ1117476.1"/>
    </source>
</evidence>
<evidence type="ECO:0000256" key="1">
    <source>
        <dbReference type="SAM" id="MobiDB-lite"/>
    </source>
</evidence>
<keyword evidence="3" id="KW-1185">Reference proteome</keyword>
<dbReference type="Proteomes" id="UP001066276">
    <property type="component" value="Chromosome 8"/>
</dbReference>
<proteinExistence type="predicted"/>
<name>A0AAV7NPQ1_PLEWA</name>